<evidence type="ECO:0000256" key="3">
    <source>
        <dbReference type="ARBA" id="ARBA00022898"/>
    </source>
</evidence>
<dbReference type="STRING" id="1004.SAMN05661012_00299"/>
<evidence type="ECO:0000259" key="6">
    <source>
        <dbReference type="Pfam" id="PF00155"/>
    </source>
</evidence>
<proteinExistence type="inferred from homology"/>
<dbReference type="GO" id="GO:0030170">
    <property type="term" value="F:pyridoxal phosphate binding"/>
    <property type="evidence" value="ECO:0007669"/>
    <property type="project" value="InterPro"/>
</dbReference>
<organism evidence="7 9">
    <name type="scientific">Chitinophaga sancti</name>
    <dbReference type="NCBI Taxonomy" id="1004"/>
    <lineage>
        <taxon>Bacteria</taxon>
        <taxon>Pseudomonadati</taxon>
        <taxon>Bacteroidota</taxon>
        <taxon>Chitinophagia</taxon>
        <taxon>Chitinophagales</taxon>
        <taxon>Chitinophagaceae</taxon>
        <taxon>Chitinophaga</taxon>
    </lineage>
</organism>
<dbReference type="InterPro" id="IPR015421">
    <property type="entry name" value="PyrdxlP-dep_Trfase_major"/>
</dbReference>
<feature type="domain" description="Aminotransferase class I/classII large" evidence="6">
    <location>
        <begin position="27"/>
        <end position="380"/>
    </location>
</feature>
<dbReference type="EC" id="4.4.1.13" evidence="2"/>
<dbReference type="Proteomes" id="UP001326715">
    <property type="component" value="Chromosome"/>
</dbReference>
<dbReference type="Gene3D" id="3.40.640.10">
    <property type="entry name" value="Type I PLP-dependent aspartate aminotransferase-like (Major domain)"/>
    <property type="match status" value="1"/>
</dbReference>
<dbReference type="InterPro" id="IPR051798">
    <property type="entry name" value="Class-II_PLP-Dep_Aminotrans"/>
</dbReference>
<evidence type="ECO:0000256" key="4">
    <source>
        <dbReference type="ARBA" id="ARBA00023239"/>
    </source>
</evidence>
<dbReference type="PANTHER" id="PTHR43525:SF1">
    <property type="entry name" value="PROTEIN MALY"/>
    <property type="match status" value="1"/>
</dbReference>
<keyword evidence="4 7" id="KW-0456">Lyase</keyword>
<evidence type="ECO:0000313" key="8">
    <source>
        <dbReference type="EMBL" id="WQG89609.1"/>
    </source>
</evidence>
<name>A0A1K1LX70_9BACT</name>
<dbReference type="InterPro" id="IPR015424">
    <property type="entry name" value="PyrdxlP-dep_Trfase"/>
</dbReference>
<evidence type="ECO:0000256" key="5">
    <source>
        <dbReference type="ARBA" id="ARBA00037974"/>
    </source>
</evidence>
<dbReference type="NCBIfam" id="TIGR04350">
    <property type="entry name" value="C_S_lyase_PatB"/>
    <property type="match status" value="1"/>
</dbReference>
<dbReference type="InterPro" id="IPR004839">
    <property type="entry name" value="Aminotransferase_I/II_large"/>
</dbReference>
<protein>
    <recommendedName>
        <fullName evidence="2">cysteine-S-conjugate beta-lyase</fullName>
        <ecNumber evidence="2">4.4.1.13</ecNumber>
    </recommendedName>
</protein>
<dbReference type="CDD" id="cd00609">
    <property type="entry name" value="AAT_like"/>
    <property type="match status" value="1"/>
</dbReference>
<dbReference type="RefSeq" id="WP_072356834.1">
    <property type="nucleotide sequence ID" value="NZ_CP139972.1"/>
</dbReference>
<dbReference type="Proteomes" id="UP000183788">
    <property type="component" value="Unassembled WGS sequence"/>
</dbReference>
<sequence>MKYYFDEIIPRRHTHSVKWDQASHVEMLPMSIADMDFRTAPAVIDALQRRVAHGIFGYTRISDTYFQAVVNWFTRRHQFALNKDWLLYTTGVVPALSAVIRALTQPGDKVIVQTPVYNCFFSSIRNNGCEVVCNELIFNNGEYRIDFADLEEKAKDSGVKLLLLCSPHNPVGRVWNREELIRIGNICLEHEVMVVADEIHCDLVYEGSKHVPFASLSEAFLLHSVTCIAPTKTFNMAGVQVANILAADKNVRLLIDRALNINEVSEISPFAVEALIAAYNEGEEWLDELIVYLQQNYNYLRGYFNRFLPQLYVLPLEGTYLVWVDVRALQQSSRELAQKLLTEMNLRVNEGTIYGDAGEGFIRINIACPRQYLEEGLSRLKAFLTGEVGTG</sequence>
<evidence type="ECO:0000313" key="9">
    <source>
        <dbReference type="Proteomes" id="UP000183788"/>
    </source>
</evidence>
<keyword evidence="10" id="KW-1185">Reference proteome</keyword>
<dbReference type="EMBL" id="FPIZ01000001">
    <property type="protein sequence ID" value="SFW15533.1"/>
    <property type="molecule type" value="Genomic_DNA"/>
</dbReference>
<dbReference type="InterPro" id="IPR015422">
    <property type="entry name" value="PyrdxlP-dep_Trfase_small"/>
</dbReference>
<accession>A0A1K1LX70</accession>
<dbReference type="Pfam" id="PF00155">
    <property type="entry name" value="Aminotran_1_2"/>
    <property type="match status" value="1"/>
</dbReference>
<evidence type="ECO:0000313" key="10">
    <source>
        <dbReference type="Proteomes" id="UP001326715"/>
    </source>
</evidence>
<dbReference type="OrthoDB" id="9802872at2"/>
<dbReference type="InterPro" id="IPR027619">
    <property type="entry name" value="C-S_lyase_PatB-like"/>
</dbReference>
<evidence type="ECO:0000256" key="1">
    <source>
        <dbReference type="ARBA" id="ARBA00001933"/>
    </source>
</evidence>
<keyword evidence="3" id="KW-0663">Pyridoxal phosphate</keyword>
<comment type="similarity">
    <text evidence="5">Belongs to the class-II pyridoxal-phosphate-dependent aminotransferase family. MalY/PatB cystathionine beta-lyase subfamily.</text>
</comment>
<dbReference type="GO" id="GO:0047804">
    <property type="term" value="F:cysteine-S-conjugate beta-lyase activity"/>
    <property type="evidence" value="ECO:0007669"/>
    <property type="project" value="UniProtKB-EC"/>
</dbReference>
<dbReference type="Gene3D" id="3.90.1150.10">
    <property type="entry name" value="Aspartate Aminotransferase, domain 1"/>
    <property type="match status" value="1"/>
</dbReference>
<evidence type="ECO:0000256" key="2">
    <source>
        <dbReference type="ARBA" id="ARBA00012224"/>
    </source>
</evidence>
<dbReference type="SUPFAM" id="SSF53383">
    <property type="entry name" value="PLP-dependent transferases"/>
    <property type="match status" value="1"/>
</dbReference>
<gene>
    <name evidence="7" type="ORF">SAMN05661012_00299</name>
    <name evidence="8" type="ORF">SR876_32260</name>
</gene>
<reference evidence="8 10" key="2">
    <citation type="submission" date="2023-11" db="EMBL/GenBank/DDBJ databases">
        <title>MicrobeMod: A computational toolkit for identifying prokaryotic methylation and restriction-modification with nanopore sequencing.</title>
        <authorList>
            <person name="Crits-Christoph A."/>
            <person name="Kang S.C."/>
            <person name="Lee H."/>
            <person name="Ostrov N."/>
        </authorList>
    </citation>
    <scope>NUCLEOTIDE SEQUENCE [LARGE SCALE GENOMIC DNA]</scope>
    <source>
        <strain evidence="8 10">ATCC 23090</strain>
    </source>
</reference>
<dbReference type="AlphaFoldDB" id="A0A1K1LX70"/>
<dbReference type="PANTHER" id="PTHR43525">
    <property type="entry name" value="PROTEIN MALY"/>
    <property type="match status" value="1"/>
</dbReference>
<comment type="cofactor">
    <cofactor evidence="1">
        <name>pyridoxal 5'-phosphate</name>
        <dbReference type="ChEBI" id="CHEBI:597326"/>
    </cofactor>
</comment>
<dbReference type="EMBL" id="CP140154">
    <property type="protein sequence ID" value="WQG89609.1"/>
    <property type="molecule type" value="Genomic_DNA"/>
</dbReference>
<reference evidence="7 9" key="1">
    <citation type="submission" date="2016-11" db="EMBL/GenBank/DDBJ databases">
        <authorList>
            <person name="Jaros S."/>
            <person name="Januszkiewicz K."/>
            <person name="Wedrychowicz H."/>
        </authorList>
    </citation>
    <scope>NUCLEOTIDE SEQUENCE [LARGE SCALE GENOMIC DNA]</scope>
    <source>
        <strain evidence="7 9">DSM 784</strain>
    </source>
</reference>
<evidence type="ECO:0000313" key="7">
    <source>
        <dbReference type="EMBL" id="SFW15533.1"/>
    </source>
</evidence>